<dbReference type="Gene3D" id="3.40.50.10490">
    <property type="entry name" value="Glucose-6-phosphate isomerase like protein, domain 1"/>
    <property type="match status" value="1"/>
</dbReference>
<dbReference type="GO" id="GO:0097367">
    <property type="term" value="F:carbohydrate derivative binding"/>
    <property type="evidence" value="ECO:0007669"/>
    <property type="project" value="InterPro"/>
</dbReference>
<evidence type="ECO:0000313" key="3">
    <source>
        <dbReference type="Proteomes" id="UP000386847"/>
    </source>
</evidence>
<dbReference type="InterPro" id="IPR050099">
    <property type="entry name" value="SIS_GmhA/DiaA_subfam"/>
</dbReference>
<dbReference type="EMBL" id="CP045725">
    <property type="protein sequence ID" value="QGF24589.1"/>
    <property type="molecule type" value="Genomic_DNA"/>
</dbReference>
<dbReference type="GO" id="GO:1901135">
    <property type="term" value="P:carbohydrate derivative metabolic process"/>
    <property type="evidence" value="ECO:0007669"/>
    <property type="project" value="InterPro"/>
</dbReference>
<dbReference type="KEGG" id="rain:Rai3103_14190"/>
<dbReference type="InterPro" id="IPR046348">
    <property type="entry name" value="SIS_dom_sf"/>
</dbReference>
<proteinExistence type="predicted"/>
<dbReference type="SUPFAM" id="SSF53697">
    <property type="entry name" value="SIS domain"/>
    <property type="match status" value="1"/>
</dbReference>
<dbReference type="InterPro" id="IPR001347">
    <property type="entry name" value="SIS_dom"/>
</dbReference>
<gene>
    <name evidence="2" type="ORF">Rai3103_14190</name>
</gene>
<accession>A0A5Q2FCR3</accession>
<keyword evidence="3" id="KW-1185">Reference proteome</keyword>
<organism evidence="2 3">
    <name type="scientific">Raineyella fluvialis</name>
    <dbReference type="NCBI Taxonomy" id="2662261"/>
    <lineage>
        <taxon>Bacteria</taxon>
        <taxon>Bacillati</taxon>
        <taxon>Actinomycetota</taxon>
        <taxon>Actinomycetes</taxon>
        <taxon>Propionibacteriales</taxon>
        <taxon>Propionibacteriaceae</taxon>
        <taxon>Raineyella</taxon>
    </lineage>
</organism>
<dbReference type="PANTHER" id="PTHR30390:SF6">
    <property type="entry name" value="DNAA INITIATOR-ASSOCIATING PROTEIN DIAA"/>
    <property type="match status" value="1"/>
</dbReference>
<dbReference type="Pfam" id="PF13580">
    <property type="entry name" value="SIS_2"/>
    <property type="match status" value="1"/>
</dbReference>
<dbReference type="AlphaFoldDB" id="A0A5Q2FCR3"/>
<protein>
    <submittedName>
        <fullName evidence="2">SIS domain-containing protein</fullName>
    </submittedName>
</protein>
<sequence>MTAYLRAVPSLTPVGPDVAHLVRAHLDEVPHSLDSLRGSAERLAHWGAVLSDRLLDGHRLLAAGNGGSAAEAQHLTAELVGRFDGERESFAAISLHAETSTLTAISNDYGYDEVFARQVQGHGRRGDILMLFSTSGQSRNLLRAAEGAHELGITTWALTGPTPNPLAAATDDHVAIEGPSASVQECHLIALHALCRAFDASVAHARRDRPAGRDHA</sequence>
<dbReference type="CDD" id="cd05006">
    <property type="entry name" value="SIS_GmhA"/>
    <property type="match status" value="1"/>
</dbReference>
<dbReference type="InterPro" id="IPR035461">
    <property type="entry name" value="GmhA/DiaA"/>
</dbReference>
<evidence type="ECO:0000259" key="1">
    <source>
        <dbReference type="PROSITE" id="PS51464"/>
    </source>
</evidence>
<dbReference type="Proteomes" id="UP000386847">
    <property type="component" value="Chromosome"/>
</dbReference>
<feature type="domain" description="SIS" evidence="1">
    <location>
        <begin position="50"/>
        <end position="210"/>
    </location>
</feature>
<evidence type="ECO:0000313" key="2">
    <source>
        <dbReference type="EMBL" id="QGF24589.1"/>
    </source>
</evidence>
<reference evidence="2 3" key="1">
    <citation type="submission" date="2019-10" db="EMBL/GenBank/DDBJ databases">
        <title>Genomic analysis of Raineyella sp. CBA3103.</title>
        <authorList>
            <person name="Roh S.W."/>
        </authorList>
    </citation>
    <scope>NUCLEOTIDE SEQUENCE [LARGE SCALE GENOMIC DNA]</scope>
    <source>
        <strain evidence="2 3">CBA3103</strain>
    </source>
</reference>
<name>A0A5Q2FCR3_9ACTN</name>
<dbReference type="RefSeq" id="WP_153573118.1">
    <property type="nucleotide sequence ID" value="NZ_CP045725.1"/>
</dbReference>
<dbReference type="PROSITE" id="PS51464">
    <property type="entry name" value="SIS"/>
    <property type="match status" value="1"/>
</dbReference>
<dbReference type="PANTHER" id="PTHR30390">
    <property type="entry name" value="SEDOHEPTULOSE 7-PHOSPHATE ISOMERASE / DNAA INITIATOR-ASSOCIATING FACTOR FOR REPLICATION INITIATION"/>
    <property type="match status" value="1"/>
</dbReference>